<reference evidence="2" key="1">
    <citation type="submission" date="2018-03" db="EMBL/GenBank/DDBJ databases">
        <title>The relapsing fever spirochete Borrelia turicatae persists in the highly oxidative environment of its soft-bodied tick vector.</title>
        <authorList>
            <person name="Bourret T.J."/>
            <person name="Boyle W.K."/>
            <person name="Valenzuela J.G."/>
            <person name="Oliveira F."/>
            <person name="Lopez J.E."/>
        </authorList>
    </citation>
    <scope>NUCLEOTIDE SEQUENCE</scope>
    <source>
        <strain evidence="2">Kansas strain/isolate</strain>
        <tissue evidence="2">Salivary glands</tissue>
    </source>
</reference>
<dbReference type="SMART" id="SM01118">
    <property type="entry name" value="CYTH"/>
    <property type="match status" value="1"/>
</dbReference>
<dbReference type="CDD" id="cd07890">
    <property type="entry name" value="CYTH-like_AC_IV-like"/>
    <property type="match status" value="1"/>
</dbReference>
<dbReference type="SUPFAM" id="SSF55154">
    <property type="entry name" value="CYTH-like phosphatases"/>
    <property type="match status" value="1"/>
</dbReference>
<organism evidence="2">
    <name type="scientific">Ornithodoros turicata</name>
    <dbReference type="NCBI Taxonomy" id="34597"/>
    <lineage>
        <taxon>Eukaryota</taxon>
        <taxon>Metazoa</taxon>
        <taxon>Ecdysozoa</taxon>
        <taxon>Arthropoda</taxon>
        <taxon>Chelicerata</taxon>
        <taxon>Arachnida</taxon>
        <taxon>Acari</taxon>
        <taxon>Parasitiformes</taxon>
        <taxon>Ixodida</taxon>
        <taxon>Ixodoidea</taxon>
        <taxon>Argasidae</taxon>
        <taxon>Ornithodorinae</taxon>
        <taxon>Ornithodoros</taxon>
    </lineage>
</organism>
<dbReference type="EMBL" id="GGLE01005380">
    <property type="protein sequence ID" value="MBY09506.1"/>
    <property type="molecule type" value="Transcribed_RNA"/>
</dbReference>
<name>A0A2R5LJ35_9ACAR</name>
<evidence type="ECO:0000259" key="1">
    <source>
        <dbReference type="PROSITE" id="PS51707"/>
    </source>
</evidence>
<protein>
    <submittedName>
        <fullName evidence="2">Putative adenylate cyclase</fullName>
    </submittedName>
</protein>
<dbReference type="PANTHER" id="PTHR21028:SF2">
    <property type="entry name" value="CYTH DOMAIN-CONTAINING PROTEIN"/>
    <property type="match status" value="1"/>
</dbReference>
<dbReference type="GO" id="GO:0016462">
    <property type="term" value="F:pyrophosphatase activity"/>
    <property type="evidence" value="ECO:0007669"/>
    <property type="project" value="UniProtKB-ARBA"/>
</dbReference>
<feature type="domain" description="CYTH" evidence="1">
    <location>
        <begin position="2"/>
        <end position="178"/>
    </location>
</feature>
<dbReference type="PANTHER" id="PTHR21028">
    <property type="entry name" value="SI:CH211-156B7.4"/>
    <property type="match status" value="1"/>
</dbReference>
<dbReference type="InterPro" id="IPR033469">
    <property type="entry name" value="CYTH-like_dom_sf"/>
</dbReference>
<dbReference type="Gene3D" id="2.40.320.10">
    <property type="entry name" value="Hypothetical Protein Pfu-838710-001"/>
    <property type="match status" value="1"/>
</dbReference>
<dbReference type="PROSITE" id="PS51707">
    <property type="entry name" value="CYTH"/>
    <property type="match status" value="1"/>
</dbReference>
<dbReference type="AlphaFoldDB" id="A0A2R5LJ35"/>
<evidence type="ECO:0000313" key="2">
    <source>
        <dbReference type="EMBL" id="MBY09506.1"/>
    </source>
</evidence>
<accession>A0A2R5LJ35</accession>
<dbReference type="InterPro" id="IPR023577">
    <property type="entry name" value="CYTH_domain"/>
</dbReference>
<proteinExistence type="predicted"/>
<dbReference type="Pfam" id="PF01928">
    <property type="entry name" value="CYTH"/>
    <property type="match status" value="1"/>
</dbReference>
<sequence length="189" mass="21112">MPTNVELKARIADADCLLAKAKALAESHVVFRQTDSYFRVPFGRLKLRESTADHSGTPCLSGELIFYDRADVDGPKLCKYEKQTFQDHSEAVGIKKVLATSLGIKAVVTKTRHLLIVGQTRVHVDTVQNLGNFMELEVMLKENQTTEEGQQIANDLRSKLGVDTKDFIECSYVDLLLQHMSNEMPSATK</sequence>
<dbReference type="InterPro" id="IPR008173">
    <property type="entry name" value="Adenylyl_cyclase_CyaB"/>
</dbReference>